<evidence type="ECO:0000256" key="1">
    <source>
        <dbReference type="SAM" id="MobiDB-lite"/>
    </source>
</evidence>
<dbReference type="InParanoid" id="Q57VH4"/>
<name>Q57VH4_TRYB2</name>
<dbReference type="EMBL" id="CP000066">
    <property type="protein sequence ID" value="AAZ10600.1"/>
    <property type="molecule type" value="Genomic_DNA"/>
</dbReference>
<dbReference type="AlphaFoldDB" id="Q57VH4"/>
<dbReference type="EMBL" id="AC159440">
    <property type="protein sequence ID" value="AAX70395.1"/>
    <property type="molecule type" value="Genomic_DNA"/>
</dbReference>
<dbReference type="PaxDb" id="5691-AAZ10600"/>
<evidence type="ECO:0000256" key="2">
    <source>
        <dbReference type="SAM" id="SignalP"/>
    </source>
</evidence>
<protein>
    <submittedName>
        <fullName evidence="3">Uncharacterized protein</fullName>
    </submittedName>
</protein>
<reference evidence="4" key="4">
    <citation type="submission" date="2005-04" db="EMBL/GenBank/DDBJ databases">
        <title>Sequencing, closure, and annotation of Trypanosoma brucei chromosomes 2 through 8.</title>
        <authorList>
            <person name="Ghedin E."/>
            <person name="Blandin G."/>
            <person name="Bartholomeu D."/>
            <person name="Caler E."/>
            <person name="Haas B."/>
            <person name="Hannick L."/>
            <person name="Shallom J."/>
            <person name="Hou L."/>
            <person name="Djikeng A."/>
            <person name="Feldblyum T."/>
            <person name="Hostetler J."/>
            <person name="Johnson J."/>
            <person name="Jones K."/>
            <person name="Koo H.L."/>
            <person name="Larkin C."/>
            <person name="Pai G."/>
            <person name="Peterson J."/>
            <person name="Khalak H.G."/>
            <person name="Salzberg S."/>
            <person name="Simpson A.J."/>
            <person name="Tallon L."/>
            <person name="Van Aken S."/>
            <person name="Wanless D."/>
            <person name="White O."/>
            <person name="Wortman J."/>
            <person name="Fraser C.M."/>
            <person name="El-Sayed N.M.A."/>
        </authorList>
    </citation>
    <scope>NUCLEOTIDE SEQUENCE</scope>
    <source>
        <strain evidence="4">927/4 GUTat10.1</strain>
    </source>
</reference>
<dbReference type="KEGG" id="tbr:Tb927.3.5690"/>
<organism evidence="3 5">
    <name type="scientific">Trypanosoma brucei brucei (strain 927/4 GUTat10.1)</name>
    <dbReference type="NCBI Taxonomy" id="185431"/>
    <lineage>
        <taxon>Eukaryota</taxon>
        <taxon>Discoba</taxon>
        <taxon>Euglenozoa</taxon>
        <taxon>Kinetoplastea</taxon>
        <taxon>Metakinetoplastina</taxon>
        <taxon>Trypanosomatida</taxon>
        <taxon>Trypanosomatidae</taxon>
        <taxon>Trypanosoma</taxon>
    </lineage>
</organism>
<keyword evidence="2" id="KW-0732">Signal</keyword>
<dbReference type="VEuPathDB" id="TriTrypDB:Tb927.3.5690"/>
<gene>
    <name evidence="4" type="primary">Tb03.2H15.520</name>
    <name evidence="3" type="ORF">Tb927.3.5690</name>
</gene>
<dbReference type="RefSeq" id="XP_844159.1">
    <property type="nucleotide sequence ID" value="XM_839066.1"/>
</dbReference>
<dbReference type="Proteomes" id="UP000008524">
    <property type="component" value="Chromosome 3"/>
</dbReference>
<accession>Q57VH4</accession>
<dbReference type="GeneID" id="3656505"/>
<sequence>MENKYLVWCMFFCLTVVGGKANAVKTTLKKETNCHTTVKALFNKRENCHDLASDATKINEDVDIGTDADRWTACTWLEYDKRRTETQCILRFNNTYGEKLVCTYETKGNRQDLSCKPEGRCEDARERYLLGEEGCPKPAPREEPKRNKTERCLDEVYGSFSGDQECAKLKIGSEVAEQIIFRENGDDKTPECIEASGPPESKVVGEACVIKLRTEPHPSEYICKMEGSGEERKIKCTRETSKTVPQPTTTRKRRGSTGSMRKRSDDGGNTEVTLKEDKDKTQDEDEGQKEERKEESGEETGTAKARIKSKTYWKSNNPIIMLLTLSLLLL</sequence>
<feature type="chain" id="PRO_5010844127" evidence="2">
    <location>
        <begin position="22"/>
        <end position="330"/>
    </location>
</feature>
<evidence type="ECO:0000313" key="5">
    <source>
        <dbReference type="Proteomes" id="UP000008524"/>
    </source>
</evidence>
<reference evidence="4" key="1">
    <citation type="journal article" date="2005" name="Science">
        <title>Comparative genomics of trypanosomatid parasitic protozoa.</title>
        <authorList>
            <person name="El-Sayed N.M."/>
            <person name="Myler P.J."/>
            <person name="Blandin G."/>
            <person name="Berriman M."/>
            <person name="Crabtree J."/>
            <person name="Aggarwal G."/>
            <person name="Caler E."/>
            <person name="Renauld H."/>
            <person name="Worthey E.A."/>
            <person name="Hertz-Fowler C."/>
            <person name="Ghedin E."/>
            <person name="Peacock C."/>
            <person name="Bartholomeu D.C."/>
            <person name="Haas B.J."/>
            <person name="Tran A.N."/>
            <person name="Wortman J.R."/>
            <person name="Alsmark U.C."/>
            <person name="Angiuoli S."/>
            <person name="Anupama A."/>
            <person name="Badger J."/>
            <person name="Bringaud F."/>
            <person name="Cadag E."/>
            <person name="Carlton J.M."/>
            <person name="Cerqueira G.C."/>
            <person name="Creasy T."/>
            <person name="Delcher A.L."/>
            <person name="Djikeng A."/>
            <person name="Embley T.M."/>
            <person name="Hauser C."/>
            <person name="Ivens A.C."/>
            <person name="Kummerfeld S.K."/>
            <person name="Pereira-Leal J.B."/>
            <person name="Nilsson D."/>
            <person name="Peterson J."/>
            <person name="Salzberg S.L."/>
            <person name="Shallom J."/>
            <person name="Silva J.C."/>
            <person name="Sundaram J."/>
            <person name="Westenberger S."/>
            <person name="White O."/>
            <person name="Melville S.E."/>
            <person name="Donelson J.E."/>
            <person name="Andersson B."/>
            <person name="Stuart K.D."/>
            <person name="Hall N."/>
        </authorList>
    </citation>
    <scope>NUCLEOTIDE SEQUENCE</scope>
    <source>
        <strain evidence="4">927/4 GUTat10.1</strain>
    </source>
</reference>
<evidence type="ECO:0000313" key="3">
    <source>
        <dbReference type="EMBL" id="AAX70395.1"/>
    </source>
</evidence>
<feature type="region of interest" description="Disordered" evidence="1">
    <location>
        <begin position="234"/>
        <end position="310"/>
    </location>
</feature>
<reference evidence="4 5" key="2">
    <citation type="journal article" date="2005" name="Science">
        <title>The genome of the African trypanosome Trypanosoma brucei.</title>
        <authorList>
            <person name="Berriman M."/>
            <person name="Ghedin E."/>
            <person name="Hertz-Fowler C."/>
            <person name="Blandin G."/>
            <person name="Renauld H."/>
            <person name="Bartholomeu D.C."/>
            <person name="Lennard N.J."/>
            <person name="Caler E."/>
            <person name="Hamlin N.E."/>
            <person name="Haas B."/>
            <person name="Bohme U."/>
            <person name="Hannick L."/>
            <person name="Aslett M.A."/>
            <person name="Shallom J."/>
            <person name="Marcello L."/>
            <person name="Hou L."/>
            <person name="Wickstead B."/>
            <person name="Alsmark U.C."/>
            <person name="Arrowsmith C."/>
            <person name="Atkin R.J."/>
            <person name="Barron A.J."/>
            <person name="Bringaud F."/>
            <person name="Brooks K."/>
            <person name="Carrington M."/>
            <person name="Cherevach I."/>
            <person name="Chillingworth T.J."/>
            <person name="Churcher C."/>
            <person name="Clark L.N."/>
            <person name="Corton C.H."/>
            <person name="Cronin A."/>
            <person name="Davies R.M."/>
            <person name="Doggett J."/>
            <person name="Djikeng A."/>
            <person name="Feldblyum T."/>
            <person name="Field M.C."/>
            <person name="Fraser A."/>
            <person name="Goodhead I."/>
            <person name="Hance Z."/>
            <person name="Harper D."/>
            <person name="Harris B.R."/>
            <person name="Hauser H."/>
            <person name="Hostetler J."/>
            <person name="Ivens A."/>
            <person name="Jagels K."/>
            <person name="Johnson D."/>
            <person name="Johnson J."/>
            <person name="Jones K."/>
            <person name="Kerhornou A.X."/>
            <person name="Koo H."/>
            <person name="Larke N."/>
            <person name="Landfear S."/>
            <person name="Larkin C."/>
            <person name="Leech V."/>
            <person name="Line A."/>
            <person name="Lord A."/>
            <person name="Macleod A."/>
            <person name="Mooney P.J."/>
            <person name="Moule S."/>
            <person name="Martin D.M."/>
            <person name="Morgan G.W."/>
            <person name="Mungall K."/>
            <person name="Norbertczak H."/>
            <person name="Ormond D."/>
            <person name="Pai G."/>
            <person name="Peacock C.S."/>
            <person name="Peterson J."/>
            <person name="Quail M.A."/>
            <person name="Rabbinowitsch E."/>
            <person name="Rajandream M.A."/>
            <person name="Reitter C."/>
            <person name="Salzberg S.L."/>
            <person name="Sanders M."/>
            <person name="Schobel S."/>
            <person name="Sharp S."/>
            <person name="Simmonds M."/>
            <person name="Simpson A.J."/>
            <person name="Tallon L."/>
            <person name="Turner C.M."/>
            <person name="Tait A."/>
            <person name="Tivey A.R."/>
            <person name="Van Aken S."/>
            <person name="Walker D."/>
            <person name="Wanless D."/>
            <person name="Wang S."/>
            <person name="White B."/>
            <person name="White O."/>
            <person name="Whitehead S."/>
            <person name="Woodward J."/>
            <person name="Wortman J."/>
            <person name="Adams M.D."/>
            <person name="Embley T.M."/>
            <person name="Gull K."/>
            <person name="Ullu E."/>
            <person name="Barry J.D."/>
            <person name="Fairlamb A.H."/>
            <person name="Opperdoes F."/>
            <person name="Barrell B.G."/>
            <person name="Donelson J.E."/>
            <person name="Hall N."/>
            <person name="Fraser C.M."/>
            <person name="Melville S.E."/>
            <person name="El-Sayed N.M."/>
        </authorList>
    </citation>
    <scope>NUCLEOTIDE SEQUENCE [LARGE SCALE GENOMIC DNA]</scope>
    <source>
        <strain evidence="4 5">927/4 GUTat10.1</strain>
    </source>
</reference>
<feature type="signal peptide" evidence="2">
    <location>
        <begin position="1"/>
        <end position="21"/>
    </location>
</feature>
<keyword evidence="5" id="KW-1185">Reference proteome</keyword>
<proteinExistence type="predicted"/>
<accession>D6XEC3</accession>
<evidence type="ECO:0000313" key="4">
    <source>
        <dbReference type="EMBL" id="AAZ10600.1"/>
    </source>
</evidence>
<reference evidence="3" key="3">
    <citation type="submission" date="2005-04" db="EMBL/GenBank/DDBJ databases">
        <title>.</title>
        <authorList>
            <person name="Ghedin E."/>
            <person name="Blandin G."/>
            <person name="Bartholomeu D."/>
            <person name="Caler E."/>
            <person name="Haas B."/>
            <person name="Hannick L."/>
            <person name="Shallom J."/>
            <person name="Hou L."/>
            <person name="Djikeng A."/>
            <person name="Feldblyum T."/>
            <person name="Hostetler J."/>
            <person name="Johnson J."/>
            <person name="Jones K."/>
            <person name="Koo H.L."/>
            <person name="Larkin C."/>
            <person name="Pai G."/>
            <person name="Peterson J."/>
            <person name="Khalak H.G."/>
            <person name="Salzberg S."/>
            <person name="Simpson A.J."/>
            <person name="Tallon L."/>
            <person name="Van Aken S."/>
            <person name="Wanless D."/>
            <person name="White O."/>
            <person name="Wortman J."/>
            <person name="Fraser C.M."/>
            <person name="El-Sayed N.M.A."/>
        </authorList>
    </citation>
    <scope>NUCLEOTIDE SEQUENCE</scope>
    <source>
        <strain evidence="3">GUTat10.1</strain>
    </source>
</reference>